<keyword evidence="19 22" id="KW-0472">Membrane</keyword>
<evidence type="ECO:0000256" key="12">
    <source>
        <dbReference type="ARBA" id="ARBA00022692"/>
    </source>
</evidence>
<evidence type="ECO:0000256" key="3">
    <source>
        <dbReference type="ARBA" id="ARBA00004496"/>
    </source>
</evidence>
<evidence type="ECO:0000256" key="4">
    <source>
        <dbReference type="ARBA" id="ARBA00004651"/>
    </source>
</evidence>
<keyword evidence="12 22" id="KW-0812">Transmembrane</keyword>
<comment type="cofactor">
    <cofactor evidence="2">
        <name>[4Fe-4S] cluster</name>
        <dbReference type="ChEBI" id="CHEBI:49883"/>
    </cofactor>
</comment>
<dbReference type="GO" id="GO:0051539">
    <property type="term" value="F:4 iron, 4 sulfur cluster binding"/>
    <property type="evidence" value="ECO:0007669"/>
    <property type="project" value="UniProtKB-KW"/>
</dbReference>
<dbReference type="GO" id="GO:0000155">
    <property type="term" value="F:phosphorelay sensor kinase activity"/>
    <property type="evidence" value="ECO:0007669"/>
    <property type="project" value="InterPro"/>
</dbReference>
<reference evidence="25 26" key="1">
    <citation type="submission" date="2019-01" db="EMBL/GenBank/DDBJ databases">
        <title>Draft genome sequence of Dictyobacter sp. Uno17.</title>
        <authorList>
            <person name="Wang C.M."/>
            <person name="Zheng Y."/>
            <person name="Sakai Y."/>
            <person name="Abe K."/>
            <person name="Yokota A."/>
            <person name="Yabe S."/>
        </authorList>
    </citation>
    <scope>NUCLEOTIDE SEQUENCE [LARGE SCALE GENOMIC DNA]</scope>
    <source>
        <strain evidence="25 26">Uno17</strain>
    </source>
</reference>
<protein>
    <recommendedName>
        <fullName evidence="6">Oxygen sensor histidine kinase NreB</fullName>
        <ecNumber evidence="5">2.7.13.3</ecNumber>
    </recommendedName>
    <alternativeName>
        <fullName evidence="21">Nitrogen regulation protein B</fullName>
    </alternativeName>
</protein>
<feature type="domain" description="HAMP" evidence="24">
    <location>
        <begin position="66"/>
        <end position="118"/>
    </location>
</feature>
<feature type="transmembrane region" description="Helical" evidence="22">
    <location>
        <begin position="7"/>
        <end position="26"/>
    </location>
</feature>
<evidence type="ECO:0000256" key="21">
    <source>
        <dbReference type="ARBA" id="ARBA00030800"/>
    </source>
</evidence>
<dbReference type="EMBL" id="BIXY01000051">
    <property type="protein sequence ID" value="GCF09812.1"/>
    <property type="molecule type" value="Genomic_DNA"/>
</dbReference>
<dbReference type="InterPro" id="IPR005467">
    <property type="entry name" value="His_kinase_dom"/>
</dbReference>
<keyword evidence="9" id="KW-0963">Cytoplasm</keyword>
<dbReference type="SMART" id="SM00304">
    <property type="entry name" value="HAMP"/>
    <property type="match status" value="1"/>
</dbReference>
<dbReference type="PANTHER" id="PTHR24421">
    <property type="entry name" value="NITRATE/NITRITE SENSOR PROTEIN NARX-RELATED"/>
    <property type="match status" value="1"/>
</dbReference>
<evidence type="ECO:0000256" key="10">
    <source>
        <dbReference type="ARBA" id="ARBA00022553"/>
    </source>
</evidence>
<keyword evidence="11" id="KW-0808">Transferase</keyword>
<dbReference type="Proteomes" id="UP000322530">
    <property type="component" value="Unassembled WGS sequence"/>
</dbReference>
<evidence type="ECO:0000256" key="5">
    <source>
        <dbReference type="ARBA" id="ARBA00012438"/>
    </source>
</evidence>
<dbReference type="Pfam" id="PF07730">
    <property type="entry name" value="HisKA_3"/>
    <property type="match status" value="1"/>
</dbReference>
<dbReference type="PROSITE" id="PS50885">
    <property type="entry name" value="HAMP"/>
    <property type="match status" value="1"/>
</dbReference>
<evidence type="ECO:0000256" key="9">
    <source>
        <dbReference type="ARBA" id="ARBA00022490"/>
    </source>
</evidence>
<keyword evidence="7" id="KW-1003">Cell membrane</keyword>
<evidence type="ECO:0000256" key="14">
    <source>
        <dbReference type="ARBA" id="ARBA00022777"/>
    </source>
</evidence>
<dbReference type="PANTHER" id="PTHR24421:SF37">
    <property type="entry name" value="SENSOR HISTIDINE KINASE NARS"/>
    <property type="match status" value="1"/>
</dbReference>
<evidence type="ECO:0000256" key="20">
    <source>
        <dbReference type="ARBA" id="ARBA00024827"/>
    </source>
</evidence>
<dbReference type="SMART" id="SM00387">
    <property type="entry name" value="HATPase_c"/>
    <property type="match status" value="1"/>
</dbReference>
<keyword evidence="13" id="KW-0479">Metal-binding</keyword>
<keyword evidence="26" id="KW-1185">Reference proteome</keyword>
<keyword evidence="18" id="KW-0411">Iron-sulfur</keyword>
<gene>
    <name evidence="25" type="primary">liaS</name>
    <name evidence="25" type="ORF">KDI_33760</name>
</gene>
<evidence type="ECO:0000256" key="2">
    <source>
        <dbReference type="ARBA" id="ARBA00001966"/>
    </source>
</evidence>
<dbReference type="AlphaFoldDB" id="A0A5A5TEH1"/>
<dbReference type="InterPro" id="IPR050482">
    <property type="entry name" value="Sensor_HK_TwoCompSys"/>
</dbReference>
<dbReference type="InterPro" id="IPR036890">
    <property type="entry name" value="HATPase_C_sf"/>
</dbReference>
<organism evidence="25 26">
    <name type="scientific">Dictyobacter arantiisoli</name>
    <dbReference type="NCBI Taxonomy" id="2014874"/>
    <lineage>
        <taxon>Bacteria</taxon>
        <taxon>Bacillati</taxon>
        <taxon>Chloroflexota</taxon>
        <taxon>Ktedonobacteria</taxon>
        <taxon>Ktedonobacterales</taxon>
        <taxon>Dictyobacteraceae</taxon>
        <taxon>Dictyobacter</taxon>
    </lineage>
</organism>
<dbReference type="Gene3D" id="1.20.5.1930">
    <property type="match status" value="1"/>
</dbReference>
<dbReference type="EC" id="2.7.13.3" evidence="5"/>
<comment type="caution">
    <text evidence="25">The sequence shown here is derived from an EMBL/GenBank/DDBJ whole genome shotgun (WGS) entry which is preliminary data.</text>
</comment>
<keyword evidence="10" id="KW-0597">Phosphoprotein</keyword>
<comment type="subcellular location">
    <subcellularLocation>
        <location evidence="4">Cell membrane</location>
        <topology evidence="4">Multi-pass membrane protein</topology>
    </subcellularLocation>
    <subcellularLocation>
        <location evidence="3">Cytoplasm</location>
    </subcellularLocation>
</comment>
<evidence type="ECO:0000256" key="8">
    <source>
        <dbReference type="ARBA" id="ARBA00022485"/>
    </source>
</evidence>
<evidence type="ECO:0000256" key="1">
    <source>
        <dbReference type="ARBA" id="ARBA00000085"/>
    </source>
</evidence>
<comment type="function">
    <text evidence="20">Member of the two-component regulatory system NreB/NreC involved in the control of dissimilatory nitrate/nitrite reduction in response to oxygen. NreB functions as a direct oxygen sensor histidine kinase which is autophosphorylated, in the absence of oxygen, probably at the conserved histidine residue, and transfers its phosphate group probably to a conserved aspartate residue of NreC. NreB/NreC activates the expression of the nitrate (narGHJI) and nitrite (nir) reductase operons, as well as the putative nitrate transporter gene narT.</text>
</comment>
<dbReference type="Gene3D" id="6.10.340.10">
    <property type="match status" value="1"/>
</dbReference>
<keyword evidence="17" id="KW-0902">Two-component regulatory system</keyword>
<evidence type="ECO:0000259" key="24">
    <source>
        <dbReference type="PROSITE" id="PS50885"/>
    </source>
</evidence>
<keyword evidence="15 22" id="KW-1133">Transmembrane helix</keyword>
<evidence type="ECO:0000256" key="19">
    <source>
        <dbReference type="ARBA" id="ARBA00023136"/>
    </source>
</evidence>
<dbReference type="CDD" id="cd06225">
    <property type="entry name" value="HAMP"/>
    <property type="match status" value="1"/>
</dbReference>
<keyword evidence="16" id="KW-0408">Iron</keyword>
<name>A0A5A5TEH1_9CHLR</name>
<evidence type="ECO:0000256" key="6">
    <source>
        <dbReference type="ARBA" id="ARBA00017322"/>
    </source>
</evidence>
<dbReference type="Pfam" id="PF02518">
    <property type="entry name" value="HATPase_c"/>
    <property type="match status" value="1"/>
</dbReference>
<dbReference type="Pfam" id="PF00672">
    <property type="entry name" value="HAMP"/>
    <property type="match status" value="1"/>
</dbReference>
<feature type="transmembrane region" description="Helical" evidence="22">
    <location>
        <begin position="38"/>
        <end position="63"/>
    </location>
</feature>
<evidence type="ECO:0000313" key="26">
    <source>
        <dbReference type="Proteomes" id="UP000322530"/>
    </source>
</evidence>
<keyword evidence="8" id="KW-0004">4Fe-4S</keyword>
<dbReference type="GO" id="GO:0046872">
    <property type="term" value="F:metal ion binding"/>
    <property type="evidence" value="ECO:0007669"/>
    <property type="project" value="UniProtKB-KW"/>
</dbReference>
<dbReference type="InterPro" id="IPR004358">
    <property type="entry name" value="Sig_transdc_His_kin-like_C"/>
</dbReference>
<dbReference type="SUPFAM" id="SSF55874">
    <property type="entry name" value="ATPase domain of HSP90 chaperone/DNA topoisomerase II/histidine kinase"/>
    <property type="match status" value="1"/>
</dbReference>
<evidence type="ECO:0000256" key="13">
    <source>
        <dbReference type="ARBA" id="ARBA00022723"/>
    </source>
</evidence>
<evidence type="ECO:0000256" key="18">
    <source>
        <dbReference type="ARBA" id="ARBA00023014"/>
    </source>
</evidence>
<sequence length="328" mass="36842">MGCAYMWTNVLFLLVVIAITTVAFLWENPSQIWPWSWILGSAMFLAGFFFLIYAPLGAIFGLLTARKLAQRLRSLVQATIIIANGDYHLRVPVQRKDEVGLLEEQFNAMAQRLAESRHREQALVARNVRLAERTRIARELHDAISQNLFSLSLLASGMQTALPADSPLQTKIARFEKTTETMTREMRALLLELRPVQLEELGLKEALEEIAVAYSTRLDLEIITEITVVLLPAAMEHALFRITQEALSNAIRHAQATKITLTLTPSHGRIELAITDNGHGFDPQARDDRRGLGLQLMQERVQELNGTMSIQSQLATGTCILVSFPREE</sequence>
<dbReference type="PIRSF" id="PIRSF037434">
    <property type="entry name" value="STHK_ChrS"/>
    <property type="match status" value="1"/>
</dbReference>
<comment type="catalytic activity">
    <reaction evidence="1">
        <text>ATP + protein L-histidine = ADP + protein N-phospho-L-histidine.</text>
        <dbReference type="EC" id="2.7.13.3"/>
    </reaction>
</comment>
<dbReference type="InterPro" id="IPR003594">
    <property type="entry name" value="HATPase_dom"/>
</dbReference>
<dbReference type="Gene3D" id="3.30.565.10">
    <property type="entry name" value="Histidine kinase-like ATPase, C-terminal domain"/>
    <property type="match status" value="1"/>
</dbReference>
<dbReference type="GO" id="GO:0046983">
    <property type="term" value="F:protein dimerization activity"/>
    <property type="evidence" value="ECO:0007669"/>
    <property type="project" value="InterPro"/>
</dbReference>
<evidence type="ECO:0000256" key="7">
    <source>
        <dbReference type="ARBA" id="ARBA00022475"/>
    </source>
</evidence>
<dbReference type="PROSITE" id="PS50109">
    <property type="entry name" value="HIS_KIN"/>
    <property type="match status" value="1"/>
</dbReference>
<feature type="domain" description="Histidine kinase" evidence="23">
    <location>
        <begin position="135"/>
        <end position="328"/>
    </location>
</feature>
<dbReference type="CDD" id="cd16917">
    <property type="entry name" value="HATPase_UhpB-NarQ-NarX-like"/>
    <property type="match status" value="1"/>
</dbReference>
<dbReference type="InterPro" id="IPR017205">
    <property type="entry name" value="Sig_transdc_His_kinase_ChrS"/>
</dbReference>
<evidence type="ECO:0000256" key="16">
    <source>
        <dbReference type="ARBA" id="ARBA00023004"/>
    </source>
</evidence>
<evidence type="ECO:0000256" key="17">
    <source>
        <dbReference type="ARBA" id="ARBA00023012"/>
    </source>
</evidence>
<evidence type="ECO:0000313" key="25">
    <source>
        <dbReference type="EMBL" id="GCF09812.1"/>
    </source>
</evidence>
<accession>A0A5A5TEH1</accession>
<dbReference type="PRINTS" id="PR00344">
    <property type="entry name" value="BCTRLSENSOR"/>
</dbReference>
<evidence type="ECO:0000256" key="15">
    <source>
        <dbReference type="ARBA" id="ARBA00022989"/>
    </source>
</evidence>
<dbReference type="GO" id="GO:0005737">
    <property type="term" value="C:cytoplasm"/>
    <property type="evidence" value="ECO:0007669"/>
    <property type="project" value="UniProtKB-SubCell"/>
</dbReference>
<evidence type="ECO:0000256" key="22">
    <source>
        <dbReference type="SAM" id="Phobius"/>
    </source>
</evidence>
<dbReference type="InterPro" id="IPR003660">
    <property type="entry name" value="HAMP_dom"/>
</dbReference>
<evidence type="ECO:0000259" key="23">
    <source>
        <dbReference type="PROSITE" id="PS50109"/>
    </source>
</evidence>
<proteinExistence type="predicted"/>
<dbReference type="SUPFAM" id="SSF158472">
    <property type="entry name" value="HAMP domain-like"/>
    <property type="match status" value="1"/>
</dbReference>
<evidence type="ECO:0000256" key="11">
    <source>
        <dbReference type="ARBA" id="ARBA00022679"/>
    </source>
</evidence>
<dbReference type="InterPro" id="IPR011712">
    <property type="entry name" value="Sig_transdc_His_kin_sub3_dim/P"/>
</dbReference>
<keyword evidence="14 25" id="KW-0418">Kinase</keyword>
<dbReference type="GO" id="GO:0005886">
    <property type="term" value="C:plasma membrane"/>
    <property type="evidence" value="ECO:0007669"/>
    <property type="project" value="UniProtKB-SubCell"/>
</dbReference>